<feature type="compositionally biased region" description="Basic and acidic residues" evidence="1">
    <location>
        <begin position="28"/>
        <end position="37"/>
    </location>
</feature>
<name>A0A3M7RP78_BRAPC</name>
<feature type="compositionally biased region" description="Basic residues" evidence="1">
    <location>
        <begin position="136"/>
        <end position="146"/>
    </location>
</feature>
<feature type="compositionally biased region" description="Basic and acidic residues" evidence="1">
    <location>
        <begin position="89"/>
        <end position="107"/>
    </location>
</feature>
<evidence type="ECO:0000256" key="1">
    <source>
        <dbReference type="SAM" id="MobiDB-lite"/>
    </source>
</evidence>
<evidence type="ECO:0000313" key="2">
    <source>
        <dbReference type="EMBL" id="RNA25279.1"/>
    </source>
</evidence>
<sequence length="260" mass="28923">MSKARNTRSKKQNEIPQQEAAEETNTNTKDESKDKLKSVLTENNESGTVEKRVLRPKRSYSSLPKPQAALPPNPKTKNNRKRKNSSETVKTKKNEEESEEGKIIEKKSSKKIPALFEDSPDENEENVPAKNTGQKTKTRKTSNNKLKKCESASNLSVSATATTIVNSVISNSSSINEQIAPKSIMKTKQNKSEETEENKKPKRGVKIQDDLVKSELLGVKCDRHKYSASTSTPSGLRRKPLKAPQDVSMICKPDTPEVTS</sequence>
<feature type="compositionally biased region" description="Basic residues" evidence="1">
    <location>
        <begin position="1"/>
        <end position="10"/>
    </location>
</feature>
<feature type="region of interest" description="Disordered" evidence="1">
    <location>
        <begin position="226"/>
        <end position="260"/>
    </location>
</feature>
<feature type="compositionally biased region" description="Basic and acidic residues" evidence="1">
    <location>
        <begin position="190"/>
        <end position="199"/>
    </location>
</feature>
<dbReference type="Proteomes" id="UP000276133">
    <property type="component" value="Unassembled WGS sequence"/>
</dbReference>
<proteinExistence type="predicted"/>
<keyword evidence="3" id="KW-1185">Reference proteome</keyword>
<dbReference type="EMBL" id="REGN01002950">
    <property type="protein sequence ID" value="RNA25279.1"/>
    <property type="molecule type" value="Genomic_DNA"/>
</dbReference>
<feature type="region of interest" description="Disordered" evidence="1">
    <location>
        <begin position="1"/>
        <end position="157"/>
    </location>
</feature>
<feature type="region of interest" description="Disordered" evidence="1">
    <location>
        <begin position="180"/>
        <end position="209"/>
    </location>
</feature>
<protein>
    <submittedName>
        <fullName evidence="2">Uncharacterized protein</fullName>
    </submittedName>
</protein>
<reference evidence="2 3" key="1">
    <citation type="journal article" date="2018" name="Sci. Rep.">
        <title>Genomic signatures of local adaptation to the degree of environmental predictability in rotifers.</title>
        <authorList>
            <person name="Franch-Gras L."/>
            <person name="Hahn C."/>
            <person name="Garcia-Roger E.M."/>
            <person name="Carmona M.J."/>
            <person name="Serra M."/>
            <person name="Gomez A."/>
        </authorList>
    </citation>
    <scope>NUCLEOTIDE SEQUENCE [LARGE SCALE GENOMIC DNA]</scope>
    <source>
        <strain evidence="2">HYR1</strain>
    </source>
</reference>
<organism evidence="2 3">
    <name type="scientific">Brachionus plicatilis</name>
    <name type="common">Marine rotifer</name>
    <name type="synonym">Brachionus muelleri</name>
    <dbReference type="NCBI Taxonomy" id="10195"/>
    <lineage>
        <taxon>Eukaryota</taxon>
        <taxon>Metazoa</taxon>
        <taxon>Spiralia</taxon>
        <taxon>Gnathifera</taxon>
        <taxon>Rotifera</taxon>
        <taxon>Eurotatoria</taxon>
        <taxon>Monogononta</taxon>
        <taxon>Pseudotrocha</taxon>
        <taxon>Ploima</taxon>
        <taxon>Brachionidae</taxon>
        <taxon>Brachionus</taxon>
    </lineage>
</organism>
<dbReference type="AlphaFoldDB" id="A0A3M7RP78"/>
<accession>A0A3M7RP78</accession>
<dbReference type="OrthoDB" id="10560379at2759"/>
<gene>
    <name evidence="2" type="ORF">BpHYR1_018979</name>
</gene>
<comment type="caution">
    <text evidence="2">The sequence shown here is derived from an EMBL/GenBank/DDBJ whole genome shotgun (WGS) entry which is preliminary data.</text>
</comment>
<evidence type="ECO:0000313" key="3">
    <source>
        <dbReference type="Proteomes" id="UP000276133"/>
    </source>
</evidence>